<keyword evidence="2" id="KW-0285">Flavoprotein</keyword>
<evidence type="ECO:0000259" key="6">
    <source>
        <dbReference type="Pfam" id="PF00724"/>
    </source>
</evidence>
<comment type="cofactor">
    <cofactor evidence="1">
        <name>FMN</name>
        <dbReference type="ChEBI" id="CHEBI:58210"/>
    </cofactor>
</comment>
<dbReference type="GO" id="GO:0050661">
    <property type="term" value="F:NADP binding"/>
    <property type="evidence" value="ECO:0007669"/>
    <property type="project" value="InterPro"/>
</dbReference>
<keyword evidence="5" id="KW-0560">Oxidoreductase</keyword>
<feature type="domain" description="NADH:flavin oxidoreductase/NADH oxidase N-terminal" evidence="6">
    <location>
        <begin position="5"/>
        <end position="354"/>
    </location>
</feature>
<dbReference type="Gene3D" id="3.20.20.70">
    <property type="entry name" value="Aldolase class I"/>
    <property type="match status" value="1"/>
</dbReference>
<dbReference type="Pfam" id="PF00724">
    <property type="entry name" value="Oxidored_FMN"/>
    <property type="match status" value="1"/>
</dbReference>
<evidence type="ECO:0000256" key="5">
    <source>
        <dbReference type="ARBA" id="ARBA00023002"/>
    </source>
</evidence>
<dbReference type="Proteomes" id="UP000326852">
    <property type="component" value="Unassembled WGS sequence"/>
</dbReference>
<gene>
    <name evidence="7" type="ORF">GD627_16155</name>
</gene>
<dbReference type="AlphaFoldDB" id="A0A5N6MDQ9"/>
<evidence type="ECO:0000256" key="1">
    <source>
        <dbReference type="ARBA" id="ARBA00001917"/>
    </source>
</evidence>
<keyword evidence="4" id="KW-0521">NADP</keyword>
<evidence type="ECO:0000256" key="3">
    <source>
        <dbReference type="ARBA" id="ARBA00022643"/>
    </source>
</evidence>
<dbReference type="PANTHER" id="PTHR43303:SF4">
    <property type="entry name" value="NADPH DEHYDROGENASE C23G7.10C-RELATED"/>
    <property type="match status" value="1"/>
</dbReference>
<evidence type="ECO:0000256" key="2">
    <source>
        <dbReference type="ARBA" id="ARBA00022630"/>
    </source>
</evidence>
<dbReference type="GO" id="GO:0003959">
    <property type="term" value="F:NADPH dehydrogenase activity"/>
    <property type="evidence" value="ECO:0007669"/>
    <property type="project" value="InterPro"/>
</dbReference>
<dbReference type="SUPFAM" id="SSF51395">
    <property type="entry name" value="FMN-linked oxidoreductases"/>
    <property type="match status" value="1"/>
</dbReference>
<dbReference type="RefSeq" id="WP_152273392.1">
    <property type="nucleotide sequence ID" value="NZ_VTFX01000007.1"/>
</dbReference>
<evidence type="ECO:0000313" key="8">
    <source>
        <dbReference type="Proteomes" id="UP000326852"/>
    </source>
</evidence>
<dbReference type="PANTHER" id="PTHR43303">
    <property type="entry name" value="NADPH DEHYDROGENASE C23G7.10C-RELATED"/>
    <property type="match status" value="1"/>
</dbReference>
<organism evidence="7 8">
    <name type="scientific">Arthrobacter yangruifuii</name>
    <dbReference type="NCBI Taxonomy" id="2606616"/>
    <lineage>
        <taxon>Bacteria</taxon>
        <taxon>Bacillati</taxon>
        <taxon>Actinomycetota</taxon>
        <taxon>Actinomycetes</taxon>
        <taxon>Micrococcales</taxon>
        <taxon>Micrococcaceae</taxon>
        <taxon>Arthrobacter</taxon>
    </lineage>
</organism>
<dbReference type="EMBL" id="VTFX01000007">
    <property type="protein sequence ID" value="KAD3436330.1"/>
    <property type="molecule type" value="Genomic_DNA"/>
</dbReference>
<name>A0A5N6MDQ9_9MICC</name>
<dbReference type="CDD" id="cd02932">
    <property type="entry name" value="OYE_YqiM_FMN"/>
    <property type="match status" value="1"/>
</dbReference>
<sequence length="373" mass="39320">MDTPSLFDPLTLRGLELSHRGWVAAMCQYSADAENPSDPANAPGVPNDWHLMHLGSFAAGGAALIITEAAAVNPAGRISPQDAGIWNAEQAGAWQRITDFVHRHGAVDARIGIQLAHAGRKASTYSPFAAGHGSVPPEDGGWQTVGPTPQPFGSYAAPAELDEAGIRQVIRDFADAAVRAVDAGFDTIEIHGAHGYLLHQFLTPLVNTRTDAWGGDEAGRNRLTLEVIDAVRAVIPDSMPLLLRISATDWMPGGVDAESSVVLARAAREHGVDLVDVSTGGAVPGASIKVGPNYQVEYAEAVRRGASIPTAAVGLIDSGAQAEEILKAGSADAVLIARAALRDPHWWMRAAADLDAKLPWVPQYERGARPGKF</sequence>
<keyword evidence="8" id="KW-1185">Reference proteome</keyword>
<dbReference type="InterPro" id="IPR013785">
    <property type="entry name" value="Aldolase_TIM"/>
</dbReference>
<proteinExistence type="predicted"/>
<dbReference type="InterPro" id="IPR044152">
    <property type="entry name" value="YqjM-like"/>
</dbReference>
<evidence type="ECO:0000256" key="4">
    <source>
        <dbReference type="ARBA" id="ARBA00022857"/>
    </source>
</evidence>
<evidence type="ECO:0000313" key="7">
    <source>
        <dbReference type="EMBL" id="KAD3436330.1"/>
    </source>
</evidence>
<dbReference type="InterPro" id="IPR001155">
    <property type="entry name" value="OxRdtase_FMN_N"/>
</dbReference>
<accession>A0A5N6MDQ9</accession>
<dbReference type="GO" id="GO:0010181">
    <property type="term" value="F:FMN binding"/>
    <property type="evidence" value="ECO:0007669"/>
    <property type="project" value="InterPro"/>
</dbReference>
<comment type="caution">
    <text evidence="7">The sequence shown here is derived from an EMBL/GenBank/DDBJ whole genome shotgun (WGS) entry which is preliminary data.</text>
</comment>
<protein>
    <submittedName>
        <fullName evidence="7">NADH:flavin oxidoreductase/NADH oxidase</fullName>
    </submittedName>
</protein>
<keyword evidence="3" id="KW-0288">FMN</keyword>
<reference evidence="7 8" key="1">
    <citation type="submission" date="2019-08" db="EMBL/GenBank/DDBJ databases">
        <title>Arthrobacter sp. nov., isolated from plateau pika and Tibetan wild ass.</title>
        <authorList>
            <person name="Ge Y."/>
        </authorList>
    </citation>
    <scope>NUCLEOTIDE SEQUENCE [LARGE SCALE GENOMIC DNA]</scope>
    <source>
        <strain evidence="7 8">785</strain>
    </source>
</reference>